<proteinExistence type="predicted"/>
<organism evidence="4">
    <name type="scientific">Enterobius vermicularis</name>
    <name type="common">Human pinworm</name>
    <dbReference type="NCBI Taxonomy" id="51028"/>
    <lineage>
        <taxon>Eukaryota</taxon>
        <taxon>Metazoa</taxon>
        <taxon>Ecdysozoa</taxon>
        <taxon>Nematoda</taxon>
        <taxon>Chromadorea</taxon>
        <taxon>Rhabditida</taxon>
        <taxon>Spirurina</taxon>
        <taxon>Oxyuridomorpha</taxon>
        <taxon>Oxyuroidea</taxon>
        <taxon>Oxyuridae</taxon>
        <taxon>Enterobius</taxon>
    </lineage>
</organism>
<dbReference type="InterPro" id="IPR044852">
    <property type="entry name" value="WBP2-like"/>
</dbReference>
<evidence type="ECO:0000313" key="3">
    <source>
        <dbReference type="Proteomes" id="UP000274131"/>
    </source>
</evidence>
<dbReference type="GO" id="GO:0031490">
    <property type="term" value="F:chromatin DNA binding"/>
    <property type="evidence" value="ECO:0007669"/>
    <property type="project" value="TreeGrafter"/>
</dbReference>
<dbReference type="OrthoDB" id="1259151at2759"/>
<dbReference type="WBParaSite" id="EVEC_0001020501-mRNA-1">
    <property type="protein sequence ID" value="EVEC_0001020501-mRNA-1"/>
    <property type="gene ID" value="EVEC_0001020501"/>
</dbReference>
<evidence type="ECO:0000313" key="2">
    <source>
        <dbReference type="EMBL" id="VDD94799.1"/>
    </source>
</evidence>
<dbReference type="Proteomes" id="UP000274131">
    <property type="component" value="Unassembled WGS sequence"/>
</dbReference>
<feature type="domain" description="GRAM" evidence="1">
    <location>
        <begin position="49"/>
        <end position="134"/>
    </location>
</feature>
<dbReference type="PANTHER" id="PTHR31606:SF1">
    <property type="entry name" value="WW DOMAIN BINDING PROTEIN 2, ISOFORM E"/>
    <property type="match status" value="1"/>
</dbReference>
<evidence type="ECO:0000313" key="4">
    <source>
        <dbReference type="WBParaSite" id="EVEC_0001020501-mRNA-1"/>
    </source>
</evidence>
<dbReference type="SUPFAM" id="SSF50729">
    <property type="entry name" value="PH domain-like"/>
    <property type="match status" value="1"/>
</dbReference>
<dbReference type="InterPro" id="IPR004182">
    <property type="entry name" value="GRAM"/>
</dbReference>
<gene>
    <name evidence="2" type="ORF">EVEC_LOCUS9550</name>
</gene>
<dbReference type="AlphaFoldDB" id="A0A0N4VHA4"/>
<evidence type="ECO:0000259" key="1">
    <source>
        <dbReference type="Pfam" id="PF02893"/>
    </source>
</evidence>
<reference evidence="4" key="1">
    <citation type="submission" date="2017-02" db="UniProtKB">
        <authorList>
            <consortium name="WormBaseParasite"/>
        </authorList>
    </citation>
    <scope>IDENTIFICATION</scope>
</reference>
<dbReference type="STRING" id="51028.A0A0N4VHA4"/>
<dbReference type="GO" id="GO:0003713">
    <property type="term" value="F:transcription coactivator activity"/>
    <property type="evidence" value="ECO:0007669"/>
    <property type="project" value="InterPro"/>
</dbReference>
<protein>
    <submittedName>
        <fullName evidence="4">GRAM domain-containing protein</fullName>
    </submittedName>
</protein>
<dbReference type="CDD" id="cd13214">
    <property type="entry name" value="PH-GRAM_WBP2"/>
    <property type="match status" value="1"/>
</dbReference>
<keyword evidence="3" id="KW-1185">Reference proteome</keyword>
<dbReference type="EMBL" id="UXUI01010133">
    <property type="protein sequence ID" value="VDD94799.1"/>
    <property type="molecule type" value="Genomic_DNA"/>
</dbReference>
<dbReference type="GO" id="GO:0005634">
    <property type="term" value="C:nucleus"/>
    <property type="evidence" value="ECO:0007669"/>
    <property type="project" value="TreeGrafter"/>
</dbReference>
<name>A0A0N4VHA4_ENTVE</name>
<accession>A0A0N4VHA4</accession>
<dbReference type="Gene3D" id="2.30.29.30">
    <property type="entry name" value="Pleckstrin-homology domain (PH domain)/Phosphotyrosine-binding domain (PTB)"/>
    <property type="match status" value="1"/>
</dbReference>
<sequence>MHQASSMSLNVSHTADGRGVLIYNGEMILLYTKEVEISFSNGPHPALHGKKTGNLYLTSHRIIFLNRHLDALGSLSLPFHCIRDLKLEQPVFGANYLKGTALAQPGGNWEGEVTFKLTFNKGGCIDFGQALLKASDMAHHFQPYGVPPPYSAPPTTFYQAPPSYYTPPSNNYNGFQAPTNVFPDQPPVGNVFMFDAPPPYTGIGPNQQPYPTGQFGGQMYSTNAGGPTAPP</sequence>
<reference evidence="2 3" key="2">
    <citation type="submission" date="2018-10" db="EMBL/GenBank/DDBJ databases">
        <authorList>
            <consortium name="Pathogen Informatics"/>
        </authorList>
    </citation>
    <scope>NUCLEOTIDE SEQUENCE [LARGE SCALE GENOMIC DNA]</scope>
</reference>
<dbReference type="PANTHER" id="PTHR31606">
    <property type="entry name" value="WW DOMAIN BINDING PROTEIN 2, ISOFORM E"/>
    <property type="match status" value="1"/>
</dbReference>
<dbReference type="InterPro" id="IPR011993">
    <property type="entry name" value="PH-like_dom_sf"/>
</dbReference>
<dbReference type="Pfam" id="PF02893">
    <property type="entry name" value="GRAM"/>
    <property type="match status" value="1"/>
</dbReference>